<dbReference type="EMBL" id="CM044708">
    <property type="protein sequence ID" value="KAI5649872.1"/>
    <property type="molecule type" value="Genomic_DNA"/>
</dbReference>
<evidence type="ECO:0000313" key="2">
    <source>
        <dbReference type="Proteomes" id="UP001060085"/>
    </source>
</evidence>
<proteinExistence type="predicted"/>
<name>A0ACB9ZSF0_CATRO</name>
<sequence>MLKLEKGTWHLPGLAFSGEEEDDTNGDVEEVVDVTENTVKKKKKEVHQMGLWHLQLKDPLLVLGSDIMHAILSSLDARSAAQSLNVSRGWHGVACTDRLWSPKCEELWQGKVHIPRLSRTRGLSKLHVYSLSVMDGRRTRITRDDLCDHAWYFHFRKPAPIYWRDLDPYWKGTGQPMRCYFHPDGSQTADLDDKVWGGHEACYTVVTGLEANGNVREQYVRINRWSTLSISRKPDWSWEMSNGISCYSSVPDPEKEDGTGPFFEFC</sequence>
<reference evidence="2" key="1">
    <citation type="journal article" date="2023" name="Nat. Plants">
        <title>Single-cell RNA sequencing provides a high-resolution roadmap for understanding the multicellular compartmentation of specialized metabolism.</title>
        <authorList>
            <person name="Sun S."/>
            <person name="Shen X."/>
            <person name="Li Y."/>
            <person name="Li Y."/>
            <person name="Wang S."/>
            <person name="Li R."/>
            <person name="Zhang H."/>
            <person name="Shen G."/>
            <person name="Guo B."/>
            <person name="Wei J."/>
            <person name="Xu J."/>
            <person name="St-Pierre B."/>
            <person name="Chen S."/>
            <person name="Sun C."/>
        </authorList>
    </citation>
    <scope>NUCLEOTIDE SEQUENCE [LARGE SCALE GENOMIC DNA]</scope>
</reference>
<protein>
    <submittedName>
        <fullName evidence="1">Uncharacterized protein</fullName>
    </submittedName>
</protein>
<dbReference type="Proteomes" id="UP001060085">
    <property type="component" value="Linkage Group LG08"/>
</dbReference>
<evidence type="ECO:0000313" key="1">
    <source>
        <dbReference type="EMBL" id="KAI5649872.1"/>
    </source>
</evidence>
<gene>
    <name evidence="1" type="ORF">M9H77_35877</name>
</gene>
<organism evidence="1 2">
    <name type="scientific">Catharanthus roseus</name>
    <name type="common">Madagascar periwinkle</name>
    <name type="synonym">Vinca rosea</name>
    <dbReference type="NCBI Taxonomy" id="4058"/>
    <lineage>
        <taxon>Eukaryota</taxon>
        <taxon>Viridiplantae</taxon>
        <taxon>Streptophyta</taxon>
        <taxon>Embryophyta</taxon>
        <taxon>Tracheophyta</taxon>
        <taxon>Spermatophyta</taxon>
        <taxon>Magnoliopsida</taxon>
        <taxon>eudicotyledons</taxon>
        <taxon>Gunneridae</taxon>
        <taxon>Pentapetalae</taxon>
        <taxon>asterids</taxon>
        <taxon>lamiids</taxon>
        <taxon>Gentianales</taxon>
        <taxon>Apocynaceae</taxon>
        <taxon>Rauvolfioideae</taxon>
        <taxon>Vinceae</taxon>
        <taxon>Catharanthinae</taxon>
        <taxon>Catharanthus</taxon>
    </lineage>
</organism>
<comment type="caution">
    <text evidence="1">The sequence shown here is derived from an EMBL/GenBank/DDBJ whole genome shotgun (WGS) entry which is preliminary data.</text>
</comment>
<accession>A0ACB9ZSF0</accession>
<keyword evidence="2" id="KW-1185">Reference proteome</keyword>